<keyword evidence="1" id="KW-0732">Signal</keyword>
<sequence>MKRIAITTAVICLGLPAMAQDFSEGSEAKSWNLAAEKPARFEATVVDMLCELTGDCAENCGDGKRQLGLLRAADDVLIYPNKNSQPAFTGAALELAPYCGATVEVDGLMIEDPELGATNIYLVQKIREVGESEWVTANSWTKKWAEAHPDAEGEGPWFRRDPRVNGMIEESGYLGLGLEADAAFIEEWF</sequence>
<dbReference type="PATRIC" id="fig|1641875.4.peg.496"/>
<evidence type="ECO:0000256" key="1">
    <source>
        <dbReference type="SAM" id="SignalP"/>
    </source>
</evidence>
<comment type="caution">
    <text evidence="2">The sequence shown here is derived from an EMBL/GenBank/DDBJ whole genome shotgun (WGS) entry which is preliminary data.</text>
</comment>
<accession>A0A0T5NST3</accession>
<organism evidence="2 3">
    <name type="scientific">Roseovarius atlanticus</name>
    <dbReference type="NCBI Taxonomy" id="1641875"/>
    <lineage>
        <taxon>Bacteria</taxon>
        <taxon>Pseudomonadati</taxon>
        <taxon>Pseudomonadota</taxon>
        <taxon>Alphaproteobacteria</taxon>
        <taxon>Rhodobacterales</taxon>
        <taxon>Roseobacteraceae</taxon>
        <taxon>Roseovarius</taxon>
    </lineage>
</organism>
<keyword evidence="3" id="KW-1185">Reference proteome</keyword>
<evidence type="ECO:0000313" key="3">
    <source>
        <dbReference type="Proteomes" id="UP000051295"/>
    </source>
</evidence>
<dbReference type="AlphaFoldDB" id="A0A0T5NST3"/>
<dbReference type="EMBL" id="LAXJ01000014">
    <property type="protein sequence ID" value="KRS11989.1"/>
    <property type="molecule type" value="Genomic_DNA"/>
</dbReference>
<gene>
    <name evidence="2" type="ORF">XM53_13500</name>
</gene>
<feature type="signal peptide" evidence="1">
    <location>
        <begin position="1"/>
        <end position="19"/>
    </location>
</feature>
<dbReference type="OrthoDB" id="7725378at2"/>
<reference evidence="2 3" key="1">
    <citation type="submission" date="2015-04" db="EMBL/GenBank/DDBJ databases">
        <title>The draft genome sequence of Roseovarius sp.R12b.</title>
        <authorList>
            <person name="Li G."/>
            <person name="Lai Q."/>
            <person name="Shao Z."/>
            <person name="Yan P."/>
        </authorList>
    </citation>
    <scope>NUCLEOTIDE SEQUENCE [LARGE SCALE GENOMIC DNA]</scope>
    <source>
        <strain evidence="2 3">R12B</strain>
    </source>
</reference>
<feature type="chain" id="PRO_5006663871" evidence="1">
    <location>
        <begin position="20"/>
        <end position="189"/>
    </location>
</feature>
<evidence type="ECO:0000313" key="2">
    <source>
        <dbReference type="EMBL" id="KRS11989.1"/>
    </source>
</evidence>
<protein>
    <submittedName>
        <fullName evidence="2">Uncharacterized protein</fullName>
    </submittedName>
</protein>
<proteinExistence type="predicted"/>
<dbReference type="Proteomes" id="UP000051295">
    <property type="component" value="Unassembled WGS sequence"/>
</dbReference>
<dbReference type="RefSeq" id="WP_057794186.1">
    <property type="nucleotide sequence ID" value="NZ_LAXJ01000014.1"/>
</dbReference>
<dbReference type="STRING" id="1641875.XM53_13500"/>
<name>A0A0T5NST3_9RHOB</name>